<organism evidence="1">
    <name type="scientific">Mytilinidion resinicola</name>
    <dbReference type="NCBI Taxonomy" id="574789"/>
    <lineage>
        <taxon>Eukaryota</taxon>
        <taxon>Fungi</taxon>
        <taxon>Dikarya</taxon>
        <taxon>Ascomycota</taxon>
        <taxon>Pezizomycotina</taxon>
        <taxon>Dothideomycetes</taxon>
        <taxon>Pleosporomycetidae</taxon>
        <taxon>Mytilinidiales</taxon>
        <taxon>Mytilinidiaceae</taxon>
        <taxon>Mytilinidion</taxon>
    </lineage>
</organism>
<keyword evidence="2" id="KW-1185">Reference proteome</keyword>
<dbReference type="RefSeq" id="XP_033572890.1">
    <property type="nucleotide sequence ID" value="XM_033720727.1"/>
</dbReference>
<dbReference type="Proteomes" id="UP000504636">
    <property type="component" value="Unplaced"/>
</dbReference>
<reference evidence="3" key="2">
    <citation type="submission" date="2020-04" db="EMBL/GenBank/DDBJ databases">
        <authorList>
            <consortium name="NCBI Genome Project"/>
        </authorList>
    </citation>
    <scope>NUCLEOTIDE SEQUENCE</scope>
    <source>
        <strain evidence="3">CBS 304.34</strain>
    </source>
</reference>
<accession>A0A6A6YAS8</accession>
<reference evidence="1 3" key="1">
    <citation type="journal article" date="2020" name="Stud. Mycol.">
        <title>101 Dothideomycetes genomes: a test case for predicting lifestyles and emergence of pathogens.</title>
        <authorList>
            <person name="Haridas S."/>
            <person name="Albert R."/>
            <person name="Binder M."/>
            <person name="Bloem J."/>
            <person name="Labutti K."/>
            <person name="Salamov A."/>
            <person name="Andreopoulos B."/>
            <person name="Baker S."/>
            <person name="Barry K."/>
            <person name="Bills G."/>
            <person name="Bluhm B."/>
            <person name="Cannon C."/>
            <person name="Castanera R."/>
            <person name="Culley D."/>
            <person name="Daum C."/>
            <person name="Ezra D."/>
            <person name="Gonzalez J."/>
            <person name="Henrissat B."/>
            <person name="Kuo A."/>
            <person name="Liang C."/>
            <person name="Lipzen A."/>
            <person name="Lutzoni F."/>
            <person name="Magnuson J."/>
            <person name="Mondo S."/>
            <person name="Nolan M."/>
            <person name="Ohm R."/>
            <person name="Pangilinan J."/>
            <person name="Park H.-J."/>
            <person name="Ramirez L."/>
            <person name="Alfaro M."/>
            <person name="Sun H."/>
            <person name="Tritt A."/>
            <person name="Yoshinaga Y."/>
            <person name="Zwiers L.-H."/>
            <person name="Turgeon B."/>
            <person name="Goodwin S."/>
            <person name="Spatafora J."/>
            <person name="Crous P."/>
            <person name="Grigoriev I."/>
        </authorList>
    </citation>
    <scope>NUCLEOTIDE SEQUENCE</scope>
    <source>
        <strain evidence="1 3">CBS 304.34</strain>
    </source>
</reference>
<evidence type="ECO:0000313" key="2">
    <source>
        <dbReference type="Proteomes" id="UP000504636"/>
    </source>
</evidence>
<protein>
    <submittedName>
        <fullName evidence="1 3">Uncharacterized protein</fullName>
    </submittedName>
</protein>
<dbReference type="EMBL" id="MU003708">
    <property type="protein sequence ID" value="KAF2805926.1"/>
    <property type="molecule type" value="Genomic_DNA"/>
</dbReference>
<gene>
    <name evidence="1 3" type="ORF">BDZ99DRAFT_466233</name>
</gene>
<evidence type="ECO:0000313" key="1">
    <source>
        <dbReference type="EMBL" id="KAF2805926.1"/>
    </source>
</evidence>
<name>A0A6A6YAS8_9PEZI</name>
<evidence type="ECO:0000313" key="3">
    <source>
        <dbReference type="RefSeq" id="XP_033572890.1"/>
    </source>
</evidence>
<dbReference type="AlphaFoldDB" id="A0A6A6YAS8"/>
<proteinExistence type="predicted"/>
<dbReference type="GeneID" id="54461620"/>
<sequence>MLERLMLDVVEPPSHWSHRGKRSEVKSQQNDEVKVKYAAARTCYVSLMCAAETETGGAGSIYGPSRILTLSQTHTRTSTIGNID</sequence>
<reference evidence="3" key="3">
    <citation type="submission" date="2025-04" db="UniProtKB">
        <authorList>
            <consortium name="RefSeq"/>
        </authorList>
    </citation>
    <scope>IDENTIFICATION</scope>
    <source>
        <strain evidence="3">CBS 304.34</strain>
    </source>
</reference>